<organism evidence="6 7">
    <name type="scientific">Sporothrix bragantina</name>
    <dbReference type="NCBI Taxonomy" id="671064"/>
    <lineage>
        <taxon>Eukaryota</taxon>
        <taxon>Fungi</taxon>
        <taxon>Dikarya</taxon>
        <taxon>Ascomycota</taxon>
        <taxon>Pezizomycotina</taxon>
        <taxon>Sordariomycetes</taxon>
        <taxon>Sordariomycetidae</taxon>
        <taxon>Ophiostomatales</taxon>
        <taxon>Ophiostomataceae</taxon>
        <taxon>Sporothrix</taxon>
    </lineage>
</organism>
<feature type="domain" description="Zinc finger PHD-type" evidence="5">
    <location>
        <begin position="317"/>
        <end position="367"/>
    </location>
</feature>
<feature type="region of interest" description="Disordered" evidence="4">
    <location>
        <begin position="55"/>
        <end position="111"/>
    </location>
</feature>
<dbReference type="Proteomes" id="UP001642406">
    <property type="component" value="Unassembled WGS sequence"/>
</dbReference>
<sequence length="599" mass="66523">MTSFIMMNPEKLREKMAEQKDADHDQTTWRIEPFGWDRDDRVYFVLDDNRVYRLTEALPPPPKPKKNTKKARAQARRNGKRRRVSSSALDNAIDGAEDDDEKFADGQPQAEAADAIAEEDIDDGLGGMKWECVAVTLDDLRKLLSSISSKKDPNERVLHDKIAEHLLPILEQQEEKRKRREKEREKELLNLAKMASAKRSSRIAGRQEQQRQEEIIREEEQKRRLEMEAQRKEEQKQRKIEKEREARLLTREKRLHEREVRRAQHEDELAHLSEDNKALENAAGRMSERRRQAEIEKNKEALRELEEEGEEEEWTFDCICGLHGKIDDGQHSVACEKCNIWQHSKCLNIDEHEAEKDDFHFICNPCKRKAAAAANGHPNGRPIIRIKVNKSAAAAETATKAATEAAAKTTSETPLNPLPFSINIPSVPPSEPPAPKSVAPSLPESIPELSTGVKAESNSVGGPSAVPHLPGPPASNNGISRIPVKTDGSASLPILISAGKPSLGPTTGSASPAPGPLHDTLATSLLSLPRPDLPQPDQSPRRSHAAGQWPVPSGGTATFFPYTGGSYSGKQHASSVLSKNTKLTYYAPTAPPSRRRPGG</sequence>
<protein>
    <recommendedName>
        <fullName evidence="5">Zinc finger PHD-type domain-containing protein</fullName>
    </recommendedName>
</protein>
<dbReference type="SUPFAM" id="SSF57903">
    <property type="entry name" value="FYVE/PHD zinc finger"/>
    <property type="match status" value="1"/>
</dbReference>
<evidence type="ECO:0000313" key="6">
    <source>
        <dbReference type="EMBL" id="CAK7236854.1"/>
    </source>
</evidence>
<keyword evidence="7" id="KW-1185">Reference proteome</keyword>
<evidence type="ECO:0000256" key="2">
    <source>
        <dbReference type="ARBA" id="ARBA00022771"/>
    </source>
</evidence>
<keyword evidence="2" id="KW-0863">Zinc-finger</keyword>
<evidence type="ECO:0000256" key="4">
    <source>
        <dbReference type="SAM" id="MobiDB-lite"/>
    </source>
</evidence>
<dbReference type="PANTHER" id="PTHR14296:SF3">
    <property type="entry name" value="DIKAR, ISOFORM F"/>
    <property type="match status" value="1"/>
</dbReference>
<name>A0ABP0CXH8_9PEZI</name>
<dbReference type="InterPro" id="IPR019786">
    <property type="entry name" value="Zinc_finger_PHD-type_CS"/>
</dbReference>
<feature type="compositionally biased region" description="Basic residues" evidence="4">
    <location>
        <begin position="63"/>
        <end position="84"/>
    </location>
</feature>
<feature type="compositionally biased region" description="Low complexity" evidence="4">
    <location>
        <begin position="403"/>
        <end position="413"/>
    </location>
</feature>
<evidence type="ECO:0000256" key="3">
    <source>
        <dbReference type="ARBA" id="ARBA00022833"/>
    </source>
</evidence>
<dbReference type="InterPro" id="IPR013083">
    <property type="entry name" value="Znf_RING/FYVE/PHD"/>
</dbReference>
<dbReference type="InterPro" id="IPR001965">
    <property type="entry name" value="Znf_PHD"/>
</dbReference>
<keyword evidence="3" id="KW-0862">Zinc</keyword>
<dbReference type="PROSITE" id="PS01359">
    <property type="entry name" value="ZF_PHD_1"/>
    <property type="match status" value="1"/>
</dbReference>
<evidence type="ECO:0000259" key="5">
    <source>
        <dbReference type="SMART" id="SM00249"/>
    </source>
</evidence>
<feature type="compositionally biased region" description="Polar residues" evidence="4">
    <location>
        <begin position="568"/>
        <end position="583"/>
    </location>
</feature>
<dbReference type="EMBL" id="CAWUHC010000168">
    <property type="protein sequence ID" value="CAK7236854.1"/>
    <property type="molecule type" value="Genomic_DNA"/>
</dbReference>
<accession>A0ABP0CXH8</accession>
<dbReference type="PANTHER" id="PTHR14296">
    <property type="entry name" value="REMODELING AND SPACING FACTOR 1"/>
    <property type="match status" value="1"/>
</dbReference>
<evidence type="ECO:0000313" key="7">
    <source>
        <dbReference type="Proteomes" id="UP001642406"/>
    </source>
</evidence>
<dbReference type="Gene3D" id="3.30.40.10">
    <property type="entry name" value="Zinc/RING finger domain, C3HC4 (zinc finger)"/>
    <property type="match status" value="1"/>
</dbReference>
<gene>
    <name evidence="6" type="ORF">SBRCBS47491_009778</name>
</gene>
<feature type="compositionally biased region" description="Pro residues" evidence="4">
    <location>
        <begin position="426"/>
        <end position="435"/>
    </location>
</feature>
<feature type="region of interest" description="Disordered" evidence="4">
    <location>
        <begin position="194"/>
        <end position="215"/>
    </location>
</feature>
<dbReference type="SMART" id="SM00249">
    <property type="entry name" value="PHD"/>
    <property type="match status" value="1"/>
</dbReference>
<proteinExistence type="predicted"/>
<keyword evidence="1" id="KW-0479">Metal-binding</keyword>
<dbReference type="Pfam" id="PF00628">
    <property type="entry name" value="PHD"/>
    <property type="match status" value="1"/>
</dbReference>
<evidence type="ECO:0000256" key="1">
    <source>
        <dbReference type="ARBA" id="ARBA00022723"/>
    </source>
</evidence>
<feature type="region of interest" description="Disordered" evidence="4">
    <location>
        <begin position="403"/>
        <end position="599"/>
    </location>
</feature>
<comment type="caution">
    <text evidence="6">The sequence shown here is derived from an EMBL/GenBank/DDBJ whole genome shotgun (WGS) entry which is preliminary data.</text>
</comment>
<reference evidence="6 7" key="1">
    <citation type="submission" date="2024-01" db="EMBL/GenBank/DDBJ databases">
        <authorList>
            <person name="Allen C."/>
            <person name="Tagirdzhanova G."/>
        </authorList>
    </citation>
    <scope>NUCLEOTIDE SEQUENCE [LARGE SCALE GENOMIC DNA]</scope>
</reference>
<dbReference type="InterPro" id="IPR028938">
    <property type="entry name" value="Rsf1-like"/>
</dbReference>
<dbReference type="InterPro" id="IPR011011">
    <property type="entry name" value="Znf_FYVE_PHD"/>
</dbReference>
<dbReference type="InterPro" id="IPR019787">
    <property type="entry name" value="Znf_PHD-finger"/>
</dbReference>